<sequence>MQETHDSAVSFLSRFRGSFTSTLRWHQLDQLWTSLRRDAAAGWYLYDLDEAPPAEPAEAAAVESFITNLDALLRREHREDYCGIVYADDLETPTFIKVYHPRRLGVAGGFSDQPPVPGWIISLMPPLDLRAALDAPSPRPTWLGRLLGSSLTG</sequence>
<dbReference type="EMBL" id="NRRY01000108">
    <property type="protein sequence ID" value="MBK1621735.1"/>
    <property type="molecule type" value="Genomic_DNA"/>
</dbReference>
<gene>
    <name evidence="1" type="ORF">CKO42_25785</name>
</gene>
<reference evidence="1 2" key="1">
    <citation type="journal article" date="2020" name="Microorganisms">
        <title>Osmotic Adaptation and Compatible Solute Biosynthesis of Phototrophic Bacteria as Revealed from Genome Analyses.</title>
        <authorList>
            <person name="Imhoff J.F."/>
            <person name="Rahn T."/>
            <person name="Kunzel S."/>
            <person name="Keller A."/>
            <person name="Neulinger S.C."/>
        </authorList>
    </citation>
    <scope>NUCLEOTIDE SEQUENCE [LARGE SCALE GENOMIC DNA]</scope>
    <source>
        <strain evidence="1 2">DSM 25653</strain>
    </source>
</reference>
<evidence type="ECO:0000313" key="2">
    <source>
        <dbReference type="Proteomes" id="UP001138768"/>
    </source>
</evidence>
<dbReference type="Proteomes" id="UP001138768">
    <property type="component" value="Unassembled WGS sequence"/>
</dbReference>
<protein>
    <submittedName>
        <fullName evidence="1">Uncharacterized protein</fullName>
    </submittedName>
</protein>
<keyword evidence="2" id="KW-1185">Reference proteome</keyword>
<name>A0A9X1B6L0_9GAMM</name>
<accession>A0A9X1B6L0</accession>
<dbReference type="AlphaFoldDB" id="A0A9X1B6L0"/>
<organism evidence="1 2">
    <name type="scientific">Lamprobacter modestohalophilus</name>
    <dbReference type="NCBI Taxonomy" id="1064514"/>
    <lineage>
        <taxon>Bacteria</taxon>
        <taxon>Pseudomonadati</taxon>
        <taxon>Pseudomonadota</taxon>
        <taxon>Gammaproteobacteria</taxon>
        <taxon>Chromatiales</taxon>
        <taxon>Chromatiaceae</taxon>
        <taxon>Lamprobacter</taxon>
    </lineage>
</organism>
<evidence type="ECO:0000313" key="1">
    <source>
        <dbReference type="EMBL" id="MBK1621735.1"/>
    </source>
</evidence>
<proteinExistence type="predicted"/>
<comment type="caution">
    <text evidence="1">The sequence shown here is derived from an EMBL/GenBank/DDBJ whole genome shotgun (WGS) entry which is preliminary data.</text>
</comment>